<dbReference type="SUPFAM" id="SSF56801">
    <property type="entry name" value="Acetyl-CoA synthetase-like"/>
    <property type="match status" value="1"/>
</dbReference>
<dbReference type="Pfam" id="PF00501">
    <property type="entry name" value="AMP-binding"/>
    <property type="match status" value="1"/>
</dbReference>
<protein>
    <submittedName>
        <fullName evidence="5">Amino acid adenylation domain-containing protein</fullName>
    </submittedName>
</protein>
<dbReference type="RefSeq" id="WP_343891987.1">
    <property type="nucleotide sequence ID" value="NZ_BAAAEH010000049.1"/>
</dbReference>
<dbReference type="Pfam" id="PF13193">
    <property type="entry name" value="AMP-binding_C"/>
    <property type="match status" value="1"/>
</dbReference>
<dbReference type="Gene3D" id="3.30.559.30">
    <property type="entry name" value="Nonribosomal peptide synthetase, condensation domain"/>
    <property type="match status" value="1"/>
</dbReference>
<dbReference type="CDD" id="cd05930">
    <property type="entry name" value="A_NRPS"/>
    <property type="match status" value="1"/>
</dbReference>
<accession>A0ABU9Y9H2</accession>
<feature type="domain" description="Carrier" evidence="4">
    <location>
        <begin position="977"/>
        <end position="1052"/>
    </location>
</feature>
<dbReference type="Pfam" id="PF00550">
    <property type="entry name" value="PP-binding"/>
    <property type="match status" value="1"/>
</dbReference>
<feature type="region of interest" description="Disordered" evidence="3">
    <location>
        <begin position="1069"/>
        <end position="1092"/>
    </location>
</feature>
<dbReference type="InterPro" id="IPR036736">
    <property type="entry name" value="ACP-like_sf"/>
</dbReference>
<dbReference type="InterPro" id="IPR020806">
    <property type="entry name" value="PKS_PP-bd"/>
</dbReference>
<dbReference type="Gene3D" id="3.30.559.10">
    <property type="entry name" value="Chloramphenicol acetyltransferase-like domain"/>
    <property type="match status" value="1"/>
</dbReference>
<dbReference type="InterPro" id="IPR023213">
    <property type="entry name" value="CAT-like_dom_sf"/>
</dbReference>
<dbReference type="PANTHER" id="PTHR45527:SF1">
    <property type="entry name" value="FATTY ACID SYNTHASE"/>
    <property type="match status" value="1"/>
</dbReference>
<dbReference type="SUPFAM" id="SSF47336">
    <property type="entry name" value="ACP-like"/>
    <property type="match status" value="1"/>
</dbReference>
<evidence type="ECO:0000256" key="3">
    <source>
        <dbReference type="SAM" id="MobiDB-lite"/>
    </source>
</evidence>
<evidence type="ECO:0000256" key="2">
    <source>
        <dbReference type="ARBA" id="ARBA00022553"/>
    </source>
</evidence>
<feature type="compositionally biased region" description="Basic and acidic residues" evidence="3">
    <location>
        <begin position="1071"/>
        <end position="1084"/>
    </location>
</feature>
<name>A0ABU9Y9H2_9SPHN</name>
<evidence type="ECO:0000313" key="5">
    <source>
        <dbReference type="EMBL" id="MEN2792448.1"/>
    </source>
</evidence>
<keyword evidence="6" id="KW-1185">Reference proteome</keyword>
<dbReference type="InterPro" id="IPR010071">
    <property type="entry name" value="AA_adenyl_dom"/>
</dbReference>
<evidence type="ECO:0000259" key="4">
    <source>
        <dbReference type="PROSITE" id="PS50075"/>
    </source>
</evidence>
<keyword evidence="1" id="KW-0596">Phosphopantetheine</keyword>
<proteinExistence type="predicted"/>
<organism evidence="5 6">
    <name type="scientific">Sphingomonas oligophenolica</name>
    <dbReference type="NCBI Taxonomy" id="301154"/>
    <lineage>
        <taxon>Bacteria</taxon>
        <taxon>Pseudomonadati</taxon>
        <taxon>Pseudomonadota</taxon>
        <taxon>Alphaproteobacteria</taxon>
        <taxon>Sphingomonadales</taxon>
        <taxon>Sphingomonadaceae</taxon>
        <taxon>Sphingomonas</taxon>
    </lineage>
</organism>
<dbReference type="SUPFAM" id="SSF52777">
    <property type="entry name" value="CoA-dependent acyltransferases"/>
    <property type="match status" value="2"/>
</dbReference>
<dbReference type="InterPro" id="IPR000873">
    <property type="entry name" value="AMP-dep_synth/lig_dom"/>
</dbReference>
<dbReference type="PROSITE" id="PS50075">
    <property type="entry name" value="CARRIER"/>
    <property type="match status" value="1"/>
</dbReference>
<evidence type="ECO:0000256" key="1">
    <source>
        <dbReference type="ARBA" id="ARBA00022450"/>
    </source>
</evidence>
<dbReference type="Proteomes" id="UP001419910">
    <property type="component" value="Unassembled WGS sequence"/>
</dbReference>
<dbReference type="Pfam" id="PF00668">
    <property type="entry name" value="Condensation"/>
    <property type="match status" value="1"/>
</dbReference>
<keyword evidence="2" id="KW-0597">Phosphoprotein</keyword>
<dbReference type="CDD" id="cd19543">
    <property type="entry name" value="DCL_NRPS"/>
    <property type="match status" value="1"/>
</dbReference>
<dbReference type="Gene3D" id="3.40.50.12780">
    <property type="entry name" value="N-terminal domain of ligase-like"/>
    <property type="match status" value="1"/>
</dbReference>
<dbReference type="InterPro" id="IPR001242">
    <property type="entry name" value="Condensation_dom"/>
</dbReference>
<reference evidence="5 6" key="1">
    <citation type="submission" date="2024-05" db="EMBL/GenBank/DDBJ databases">
        <authorList>
            <person name="Liu Q."/>
            <person name="Xin Y.-H."/>
        </authorList>
    </citation>
    <scope>NUCLEOTIDE SEQUENCE [LARGE SCALE GENOMIC DNA]</scope>
    <source>
        <strain evidence="5 6">CGMCC 1.10181</strain>
    </source>
</reference>
<dbReference type="PANTHER" id="PTHR45527">
    <property type="entry name" value="NONRIBOSOMAL PEPTIDE SYNTHETASE"/>
    <property type="match status" value="1"/>
</dbReference>
<dbReference type="NCBIfam" id="TIGR01733">
    <property type="entry name" value="AA-adenyl-dom"/>
    <property type="match status" value="1"/>
</dbReference>
<comment type="caution">
    <text evidence="5">The sequence shown here is derived from an EMBL/GenBank/DDBJ whole genome shotgun (WGS) entry which is preliminary data.</text>
</comment>
<dbReference type="InterPro" id="IPR025110">
    <property type="entry name" value="AMP-bd_C"/>
</dbReference>
<dbReference type="InterPro" id="IPR045851">
    <property type="entry name" value="AMP-bd_C_sf"/>
</dbReference>
<gene>
    <name evidence="5" type="ORF">ABC974_22655</name>
</gene>
<dbReference type="Gene3D" id="1.10.1200.10">
    <property type="entry name" value="ACP-like"/>
    <property type="match status" value="1"/>
</dbReference>
<dbReference type="InterPro" id="IPR009081">
    <property type="entry name" value="PP-bd_ACP"/>
</dbReference>
<dbReference type="InterPro" id="IPR042099">
    <property type="entry name" value="ANL_N_sf"/>
</dbReference>
<dbReference type="EMBL" id="JBDIME010000028">
    <property type="protein sequence ID" value="MEN2792448.1"/>
    <property type="molecule type" value="Genomic_DNA"/>
</dbReference>
<sequence length="1092" mass="118028">MTDRAAPEVYPLSPMQKGMVFHSVSAPGSDVYVEQLDCALHGIVDLAAFRAAWETALQRHAPLRTAFAWAGLAEPLQVAGPRVRLPLEVVDWRNSGDQAGQLAALRRDERARGFDLARAPLMRLKLVSLGDDSHHLVWTWHHAILDAWSVPIILEEVFAAYEAARDGRPPELAPVRPYRDFIAWQQSLGKSEAEHFWRNQLAGFSEPTPLGIGRDAGEGDGGYSLELLEISADAIAGLRAAARTHGVTLNTLVQGAWALLLARYGGQRQVLFGTAVAGRPPELDGVETMVGLFINTLPARIAIDPAATLSAWLKDLQQDQVAARRHEHAALADVQGWSAVPRGRPLFESLLVVEDFPSHQLGLSGGGLALGEIDFVERANIPLTVMLAVRARSVLGVGFDHDRFDLAEIRRLLGHLHSLLAAMARHGDRPLAELDHMTAEERRLLIDAWSRAPAPVSDACRRPDDSIARLFEAQVRRSPDAPAAVFHAADGDIELSYATLNARANQLARRLRGFGVAPEERVAICMEASPSRLVAVLAVLKAGGCYVPLDPSLPSALLGELIADCAPRVVLSQFDVIDALSGVHQVPILALAENWADKPGAPDDDLPEAAAPGNAAYLIYTSGSTGRRKGVVITHRSLRHLVEMQTDAFGIGPGGHVLQFSSFGFDASVWEIFATLLSGACLYMAPRAELTPSAEMMDLLARWKIDMLTIPPSVLLRLPAAELPALRTLVVAGEACPAELVDRWAPGRRFFNAYGPTEATVCASFAEVVPGSGKPSIGRPSGHSRVYILDEAMNPVSAGVAGHLHIGGPGVARGYWRRPDLTEAAFVPDPFSGDEAARLYRTGDVARFGADGTIDYLGRLDEQVKIRGFRVELGEIEAVLREQPMVREAAVLAVGESNEDRRLVAFVVPPAWMAQAVGLDEVTLRDTLRERLPAYMVPSTIVAIDHLPLSSSGKLDRRALLKRVPTVAVTANGRGAAPGDETERLIATIWQDLLGIDHVGVQTNFFEQGGHSLLLLAVQDRIRTDAHRSVAITDLFKYPTVESLARHLGRLASGAVKLEVNAATAPTRAAARQEARIRTSDRRARISAGTPA</sequence>
<dbReference type="Gene3D" id="3.30.300.30">
    <property type="match status" value="1"/>
</dbReference>
<dbReference type="SMART" id="SM00823">
    <property type="entry name" value="PKS_PP"/>
    <property type="match status" value="1"/>
</dbReference>
<evidence type="ECO:0000313" key="6">
    <source>
        <dbReference type="Proteomes" id="UP001419910"/>
    </source>
</evidence>